<dbReference type="AlphaFoldDB" id="A0A7W6HFI8"/>
<accession>A0A7W6HFI8</accession>
<dbReference type="EMBL" id="JACIEM010000004">
    <property type="protein sequence ID" value="MBB4004062.1"/>
    <property type="molecule type" value="Genomic_DNA"/>
</dbReference>
<organism evidence="7 8">
    <name type="scientific">Aurantimonas endophytica</name>
    <dbReference type="NCBI Taxonomy" id="1522175"/>
    <lineage>
        <taxon>Bacteria</taxon>
        <taxon>Pseudomonadati</taxon>
        <taxon>Pseudomonadota</taxon>
        <taxon>Alphaproteobacteria</taxon>
        <taxon>Hyphomicrobiales</taxon>
        <taxon>Aurantimonadaceae</taxon>
        <taxon>Aurantimonas</taxon>
    </lineage>
</organism>
<feature type="transmembrane region" description="Helical" evidence="5">
    <location>
        <begin position="60"/>
        <end position="76"/>
    </location>
</feature>
<keyword evidence="3 5" id="KW-1133">Transmembrane helix</keyword>
<evidence type="ECO:0000313" key="8">
    <source>
        <dbReference type="Proteomes" id="UP000588647"/>
    </source>
</evidence>
<dbReference type="InterPro" id="IPR036640">
    <property type="entry name" value="ABC1_TM_sf"/>
</dbReference>
<evidence type="ECO:0000256" key="4">
    <source>
        <dbReference type="ARBA" id="ARBA00023136"/>
    </source>
</evidence>
<dbReference type="GO" id="GO:0005524">
    <property type="term" value="F:ATP binding"/>
    <property type="evidence" value="ECO:0007669"/>
    <property type="project" value="InterPro"/>
</dbReference>
<dbReference type="Proteomes" id="UP000588647">
    <property type="component" value="Unassembled WGS sequence"/>
</dbReference>
<proteinExistence type="predicted"/>
<evidence type="ECO:0000256" key="1">
    <source>
        <dbReference type="ARBA" id="ARBA00004651"/>
    </source>
</evidence>
<comment type="subcellular location">
    <subcellularLocation>
        <location evidence="1">Cell membrane</location>
        <topology evidence="1">Multi-pass membrane protein</topology>
    </subcellularLocation>
</comment>
<evidence type="ECO:0000256" key="2">
    <source>
        <dbReference type="ARBA" id="ARBA00022692"/>
    </source>
</evidence>
<keyword evidence="4 5" id="KW-0472">Membrane</keyword>
<feature type="transmembrane region" description="Helical" evidence="5">
    <location>
        <begin position="96"/>
        <end position="113"/>
    </location>
</feature>
<feature type="domain" description="ABC transmembrane type-1" evidence="6">
    <location>
        <begin position="60"/>
        <end position="331"/>
    </location>
</feature>
<dbReference type="InterPro" id="IPR011527">
    <property type="entry name" value="ABC1_TM_dom"/>
</dbReference>
<dbReference type="RefSeq" id="WP_252920280.1">
    <property type="nucleotide sequence ID" value="NZ_JAAAMM010000004.1"/>
</dbReference>
<keyword evidence="2 5" id="KW-0812">Transmembrane</keyword>
<name>A0A7W6HFI8_9HYPH</name>
<feature type="transmembrane region" description="Helical" evidence="5">
    <location>
        <begin position="276"/>
        <end position="298"/>
    </location>
</feature>
<sequence>MRKSSWIDAFRALLPLFGPKERQGSKAATPPSIAADQRIPLAVPRDLAGLIFHSGWREQILLVALSVAVFLVNILPLELQRRIVNDATDGAGWTNIAWMASLYALLAITLGLLKLGMNIYRGRTSESAVRWLRAAILGDIGHFRGGSRRPLPPGVEVSLVLSEAEPIGSFVGVSISEPLLQGGILLSVFGYLTYLNPLMALAAVAIFSPQIVFVPLMQNAINRRVGQRIATLRTLSIEIIDAPVDAKLAERPYDREIGAVFALNMGIFKLKYSMNFVMNLFHHLGVAAALGVGGYFVARGETEIGTVVAFISGLAQVNAPWGDLVDWYRELRVTQTKYGLITQVLSTLAPSPPAEPAVG</sequence>
<dbReference type="Pfam" id="PF00664">
    <property type="entry name" value="ABC_membrane"/>
    <property type="match status" value="1"/>
</dbReference>
<reference evidence="7 8" key="1">
    <citation type="submission" date="2020-08" db="EMBL/GenBank/DDBJ databases">
        <title>Genomic Encyclopedia of Type Strains, Phase IV (KMG-IV): sequencing the most valuable type-strain genomes for metagenomic binning, comparative biology and taxonomic classification.</title>
        <authorList>
            <person name="Goeker M."/>
        </authorList>
    </citation>
    <scope>NUCLEOTIDE SEQUENCE [LARGE SCALE GENOMIC DNA]</scope>
    <source>
        <strain evidence="7 8">DSM 103570</strain>
    </source>
</reference>
<dbReference type="Gene3D" id="1.20.1560.10">
    <property type="entry name" value="ABC transporter type 1, transmembrane domain"/>
    <property type="match status" value="1"/>
</dbReference>
<evidence type="ECO:0000313" key="7">
    <source>
        <dbReference type="EMBL" id="MBB4004062.1"/>
    </source>
</evidence>
<gene>
    <name evidence="7" type="ORF">GGR03_003150</name>
</gene>
<dbReference type="GO" id="GO:0140359">
    <property type="term" value="F:ABC-type transporter activity"/>
    <property type="evidence" value="ECO:0007669"/>
    <property type="project" value="InterPro"/>
</dbReference>
<evidence type="ECO:0000256" key="5">
    <source>
        <dbReference type="SAM" id="Phobius"/>
    </source>
</evidence>
<dbReference type="GO" id="GO:0005886">
    <property type="term" value="C:plasma membrane"/>
    <property type="evidence" value="ECO:0007669"/>
    <property type="project" value="UniProtKB-SubCell"/>
</dbReference>
<protein>
    <submittedName>
        <fullName evidence="7">ABC-type multidrug transport system fused ATPase/permease subunit</fullName>
    </submittedName>
</protein>
<evidence type="ECO:0000259" key="6">
    <source>
        <dbReference type="PROSITE" id="PS50929"/>
    </source>
</evidence>
<dbReference type="SUPFAM" id="SSF90123">
    <property type="entry name" value="ABC transporter transmembrane region"/>
    <property type="match status" value="1"/>
</dbReference>
<keyword evidence="8" id="KW-1185">Reference proteome</keyword>
<dbReference type="PROSITE" id="PS50929">
    <property type="entry name" value="ABC_TM1F"/>
    <property type="match status" value="1"/>
</dbReference>
<comment type="caution">
    <text evidence="7">The sequence shown here is derived from an EMBL/GenBank/DDBJ whole genome shotgun (WGS) entry which is preliminary data.</text>
</comment>
<evidence type="ECO:0000256" key="3">
    <source>
        <dbReference type="ARBA" id="ARBA00022989"/>
    </source>
</evidence>